<dbReference type="Proteomes" id="UP000307440">
    <property type="component" value="Unassembled WGS sequence"/>
</dbReference>
<evidence type="ECO:0000259" key="5">
    <source>
        <dbReference type="PROSITE" id="PS50865"/>
    </source>
</evidence>
<keyword evidence="2 4" id="KW-0863">Zinc-finger</keyword>
<dbReference type="GO" id="GO:0008270">
    <property type="term" value="F:zinc ion binding"/>
    <property type="evidence" value="ECO:0007669"/>
    <property type="project" value="UniProtKB-KW"/>
</dbReference>
<gene>
    <name evidence="6" type="ORF">FA15DRAFT_664645</name>
</gene>
<evidence type="ECO:0000256" key="2">
    <source>
        <dbReference type="ARBA" id="ARBA00022771"/>
    </source>
</evidence>
<dbReference type="AlphaFoldDB" id="A0A5C3L8B6"/>
<dbReference type="GO" id="GO:0005634">
    <property type="term" value="C:nucleus"/>
    <property type="evidence" value="ECO:0007669"/>
    <property type="project" value="TreeGrafter"/>
</dbReference>
<keyword evidence="7" id="KW-1185">Reference proteome</keyword>
<feature type="domain" description="MYND-type" evidence="5">
    <location>
        <begin position="1175"/>
        <end position="1214"/>
    </location>
</feature>
<dbReference type="EMBL" id="ML210152">
    <property type="protein sequence ID" value="TFK29000.1"/>
    <property type="molecule type" value="Genomic_DNA"/>
</dbReference>
<keyword evidence="1" id="KW-0479">Metal-binding</keyword>
<reference evidence="6 7" key="1">
    <citation type="journal article" date="2019" name="Nat. Ecol. Evol.">
        <title>Megaphylogeny resolves global patterns of mushroom evolution.</title>
        <authorList>
            <person name="Varga T."/>
            <person name="Krizsan K."/>
            <person name="Foldi C."/>
            <person name="Dima B."/>
            <person name="Sanchez-Garcia M."/>
            <person name="Sanchez-Ramirez S."/>
            <person name="Szollosi G.J."/>
            <person name="Szarkandi J.G."/>
            <person name="Papp V."/>
            <person name="Albert L."/>
            <person name="Andreopoulos W."/>
            <person name="Angelini C."/>
            <person name="Antonin V."/>
            <person name="Barry K.W."/>
            <person name="Bougher N.L."/>
            <person name="Buchanan P."/>
            <person name="Buyck B."/>
            <person name="Bense V."/>
            <person name="Catcheside P."/>
            <person name="Chovatia M."/>
            <person name="Cooper J."/>
            <person name="Damon W."/>
            <person name="Desjardin D."/>
            <person name="Finy P."/>
            <person name="Geml J."/>
            <person name="Haridas S."/>
            <person name="Hughes K."/>
            <person name="Justo A."/>
            <person name="Karasinski D."/>
            <person name="Kautmanova I."/>
            <person name="Kiss B."/>
            <person name="Kocsube S."/>
            <person name="Kotiranta H."/>
            <person name="LaButti K.M."/>
            <person name="Lechner B.E."/>
            <person name="Liimatainen K."/>
            <person name="Lipzen A."/>
            <person name="Lukacs Z."/>
            <person name="Mihaltcheva S."/>
            <person name="Morgado L.N."/>
            <person name="Niskanen T."/>
            <person name="Noordeloos M.E."/>
            <person name="Ohm R.A."/>
            <person name="Ortiz-Santana B."/>
            <person name="Ovrebo C."/>
            <person name="Racz N."/>
            <person name="Riley R."/>
            <person name="Savchenko A."/>
            <person name="Shiryaev A."/>
            <person name="Soop K."/>
            <person name="Spirin V."/>
            <person name="Szebenyi C."/>
            <person name="Tomsovsky M."/>
            <person name="Tulloss R.E."/>
            <person name="Uehling J."/>
            <person name="Grigoriev I.V."/>
            <person name="Vagvolgyi C."/>
            <person name="Papp T."/>
            <person name="Martin F.M."/>
            <person name="Miettinen O."/>
            <person name="Hibbett D.S."/>
            <person name="Nagy L.G."/>
        </authorList>
    </citation>
    <scope>NUCLEOTIDE SEQUENCE [LARGE SCALE GENOMIC DNA]</scope>
    <source>
        <strain evidence="6 7">CBS 121175</strain>
    </source>
</reference>
<evidence type="ECO:0000313" key="7">
    <source>
        <dbReference type="Proteomes" id="UP000307440"/>
    </source>
</evidence>
<keyword evidence="3" id="KW-0862">Zinc</keyword>
<protein>
    <recommendedName>
        <fullName evidence="5">MYND-type domain-containing protein</fullName>
    </recommendedName>
</protein>
<dbReference type="Pfam" id="PF01753">
    <property type="entry name" value="zf-MYND"/>
    <property type="match status" value="1"/>
</dbReference>
<evidence type="ECO:0000256" key="1">
    <source>
        <dbReference type="ARBA" id="ARBA00022723"/>
    </source>
</evidence>
<dbReference type="PROSITE" id="PS01360">
    <property type="entry name" value="ZF_MYND_1"/>
    <property type="match status" value="1"/>
</dbReference>
<organism evidence="6 7">
    <name type="scientific">Coprinopsis marcescibilis</name>
    <name type="common">Agaric fungus</name>
    <name type="synonym">Psathyrella marcescibilis</name>
    <dbReference type="NCBI Taxonomy" id="230819"/>
    <lineage>
        <taxon>Eukaryota</taxon>
        <taxon>Fungi</taxon>
        <taxon>Dikarya</taxon>
        <taxon>Basidiomycota</taxon>
        <taxon>Agaricomycotina</taxon>
        <taxon>Agaricomycetes</taxon>
        <taxon>Agaricomycetidae</taxon>
        <taxon>Agaricales</taxon>
        <taxon>Agaricineae</taxon>
        <taxon>Psathyrellaceae</taxon>
        <taxon>Coprinopsis</taxon>
    </lineage>
</organism>
<evidence type="ECO:0000256" key="4">
    <source>
        <dbReference type="PROSITE-ProRule" id="PRU00134"/>
    </source>
</evidence>
<dbReference type="GO" id="GO:0000981">
    <property type="term" value="F:DNA-binding transcription factor activity, RNA polymerase II-specific"/>
    <property type="evidence" value="ECO:0007669"/>
    <property type="project" value="TreeGrafter"/>
</dbReference>
<dbReference type="SUPFAM" id="SSF144232">
    <property type="entry name" value="HIT/MYND zinc finger-like"/>
    <property type="match status" value="1"/>
</dbReference>
<sequence length="1216" mass="135282">MSLPLLWPAKTFFYPIGNTPAAHLTAALPPETPADILLLGCGDVRNVLFTIYMESASSQRKLDITCNDHEPAILTRNLLLYTMLLDEPDSNGIDEIWNIYHHFYLDNVSLQRLYAQCRKVLQITNDLNDWNDHKYGQVLRFSSDGTLQTIRRHLELYLEIKNLPAKAKMELETSFSSEMSKVYKQHWEAGKRGSFGARAAGPFFLLVDGLGGKHAQHFWQTGLSAGTQKSTCPNINPTFAYSRSGKGFNAHYGTDPVVAFHLAPSFAHCDGSVDTPVKTIVQLAAFAKTQFRAWCDSFKIRARQHNNSLHIRLLIGDALSASKALHCYQAMAPNETGIYEGQWGGTKINLYPVDYSIVGDFKCHQAPPSFNIINTSNLYDHLGILNLLVVTVPLLRHTPESTLDTHALVKDETATHRNSLYDVGMDVPLLSVLFGVVPARILSNVTTTSTMHEAMGMDKSVSVRQFHDPLVWKRMPNCEGILTRVGCDPIALGNALFSIYEKMFEDESVSSKIHATMGRKAGIDPRTLAKHMGTMSVLYNRTSFAEFLFSIRPRVLTNWEEAMDHFVHLLETDSTLLVGLSNYQDIMCHLSLRDLYTSPAIKTPISGQPQGSHLHSGSWRDGVVPQVVCVVLVVPRDRLRKLEAMEPDDIRTPTLLCHTKGPTWHNMHSSVRPIFGTVQETHTKGMPVKITEDPLGWKGRAPLILSFYIPTWLLQYSAPHDTQIVVGFKPLPLISLCLLPALGPYLEIFQTTLDDRKRVFVCESRPDNPTELHTNTLRYYGIKAADTAGQGGDKLEDVGLSTELVFAPGNKPRLQSIGIKALFVDHKKRQELAKAETGVSRVNDKEADHETVLRYGCFSQTFKFPFPVDILSLKIQLARKSSYLRVEAPVQFDPEMSKEGFSNPFRVLTHSPPLCLNMHYTRLDQLPVLKDAPCSTSTWEHLTACGLLSTYSTKETAERNNPSQRKAKYSLKDVKDTIDSLFRSIIMRKGSPFQCSIAPAGDCPNNQTNFIIFVNALRLDLNACSIVLDACLLEFSKEMVNSNPRLYATIQALDRVHTVDVTIAEMVLWKKMIPALVERCRTWSHKENCAYAATGGTIPLSVDLTKGSLCDCGKGLDLGPFNSNPDYRAAAPFVVRIGICPIFPSNSEASALFNAFDGNSSGPSSKPAPTSGPVCRICSKPGNPTLLTCSRCKATKYCSAACQKADWKDHKRICAK</sequence>
<dbReference type="PANTHER" id="PTHR10237:SF15">
    <property type="entry name" value="LD37257P"/>
    <property type="match status" value="1"/>
</dbReference>
<dbReference type="InterPro" id="IPR027974">
    <property type="entry name" value="DUF4470"/>
</dbReference>
<dbReference type="InterPro" id="IPR002893">
    <property type="entry name" value="Znf_MYND"/>
</dbReference>
<evidence type="ECO:0000313" key="6">
    <source>
        <dbReference type="EMBL" id="TFK29000.1"/>
    </source>
</evidence>
<dbReference type="STRING" id="230819.A0A5C3L8B6"/>
<dbReference type="Gene3D" id="6.10.140.2220">
    <property type="match status" value="1"/>
</dbReference>
<accession>A0A5C3L8B6</accession>
<name>A0A5C3L8B6_COPMA</name>
<dbReference type="OrthoDB" id="432970at2759"/>
<evidence type="ECO:0000256" key="3">
    <source>
        <dbReference type="ARBA" id="ARBA00022833"/>
    </source>
</evidence>
<dbReference type="PANTHER" id="PTHR10237">
    <property type="entry name" value="DEFORMED EPIDERMAL AUTOREGULATORY FACTOR 1 HOMOLOG SUPPRESSIN"/>
    <property type="match status" value="1"/>
</dbReference>
<dbReference type="PROSITE" id="PS50865">
    <property type="entry name" value="ZF_MYND_2"/>
    <property type="match status" value="1"/>
</dbReference>
<dbReference type="Pfam" id="PF14737">
    <property type="entry name" value="DUF4470"/>
    <property type="match status" value="1"/>
</dbReference>
<proteinExistence type="predicted"/>
<dbReference type="InterPro" id="IPR024119">
    <property type="entry name" value="TF_DEAF-1"/>
</dbReference>